<evidence type="ECO:0000313" key="5">
    <source>
        <dbReference type="Proteomes" id="UP000678374"/>
    </source>
</evidence>
<keyword evidence="3" id="KW-0732">Signal</keyword>
<reference evidence="4" key="1">
    <citation type="submission" date="2021-04" db="EMBL/GenBank/DDBJ databases">
        <title>The genome sequence of Ideonella sp. 4Y11.</title>
        <authorList>
            <person name="Liu Y."/>
        </authorList>
    </citation>
    <scope>NUCLEOTIDE SEQUENCE</scope>
    <source>
        <strain evidence="4">4Y11</strain>
    </source>
</reference>
<dbReference type="SUPFAM" id="SSF56601">
    <property type="entry name" value="beta-lactamase/transpeptidase-like"/>
    <property type="match status" value="1"/>
</dbReference>
<organism evidence="4 5">
    <name type="scientific">Ideonella aquatica</name>
    <dbReference type="NCBI Taxonomy" id="2824119"/>
    <lineage>
        <taxon>Bacteria</taxon>
        <taxon>Pseudomonadati</taxon>
        <taxon>Pseudomonadota</taxon>
        <taxon>Betaproteobacteria</taxon>
        <taxon>Burkholderiales</taxon>
        <taxon>Sphaerotilaceae</taxon>
        <taxon>Ideonella</taxon>
    </lineage>
</organism>
<keyword evidence="4" id="KW-0121">Carboxypeptidase</keyword>
<feature type="signal peptide" evidence="3">
    <location>
        <begin position="1"/>
        <end position="21"/>
    </location>
</feature>
<name>A0A940YSZ3_9BURK</name>
<dbReference type="Pfam" id="PF02113">
    <property type="entry name" value="Peptidase_S13"/>
    <property type="match status" value="1"/>
</dbReference>
<dbReference type="PANTHER" id="PTHR30023">
    <property type="entry name" value="D-ALANYL-D-ALANINE CARBOXYPEPTIDASE"/>
    <property type="match status" value="1"/>
</dbReference>
<dbReference type="PANTHER" id="PTHR30023:SF0">
    <property type="entry name" value="PENICILLIN-SENSITIVE CARBOXYPEPTIDASE A"/>
    <property type="match status" value="1"/>
</dbReference>
<dbReference type="GO" id="GO:0009002">
    <property type="term" value="F:serine-type D-Ala-D-Ala carboxypeptidase activity"/>
    <property type="evidence" value="ECO:0007669"/>
    <property type="project" value="UniProtKB-EC"/>
</dbReference>
<feature type="chain" id="PRO_5037489950" evidence="3">
    <location>
        <begin position="22"/>
        <end position="476"/>
    </location>
</feature>
<dbReference type="Gene3D" id="3.50.80.20">
    <property type="entry name" value="D-Ala-D-Ala carboxypeptidase C, peptidase S13"/>
    <property type="match status" value="1"/>
</dbReference>
<dbReference type="RefSeq" id="WP_210804574.1">
    <property type="nucleotide sequence ID" value="NZ_JAGQDE010000044.1"/>
</dbReference>
<dbReference type="Gene3D" id="3.40.710.10">
    <property type="entry name" value="DD-peptidase/beta-lactamase superfamily"/>
    <property type="match status" value="1"/>
</dbReference>
<keyword evidence="5" id="KW-1185">Reference proteome</keyword>
<keyword evidence="4" id="KW-0645">Protease</keyword>
<dbReference type="EMBL" id="JAGQDE010000044">
    <property type="protein sequence ID" value="MBQ0961891.1"/>
    <property type="molecule type" value="Genomic_DNA"/>
</dbReference>
<keyword evidence="2 4" id="KW-0378">Hydrolase</keyword>
<evidence type="ECO:0000256" key="1">
    <source>
        <dbReference type="ARBA" id="ARBA00006096"/>
    </source>
</evidence>
<dbReference type="EC" id="3.4.16.4" evidence="4"/>
<dbReference type="InterPro" id="IPR012338">
    <property type="entry name" value="Beta-lactam/transpept-like"/>
</dbReference>
<comment type="caution">
    <text evidence="4">The sequence shown here is derived from an EMBL/GenBank/DDBJ whole genome shotgun (WGS) entry which is preliminary data.</text>
</comment>
<accession>A0A940YSZ3</accession>
<dbReference type="PRINTS" id="PR00922">
    <property type="entry name" value="DADACBPTASE3"/>
</dbReference>
<dbReference type="GO" id="GO:0006508">
    <property type="term" value="P:proteolysis"/>
    <property type="evidence" value="ECO:0007669"/>
    <property type="project" value="InterPro"/>
</dbReference>
<evidence type="ECO:0000256" key="2">
    <source>
        <dbReference type="ARBA" id="ARBA00022801"/>
    </source>
</evidence>
<sequence>MHRLPALAALLLALVAPAAPAQSLLPPEVHQALQRAKLPESALSAVVLEADSGQRKLALGEQQPINPASVFKLLPTYAALDQLGPAWSWSTPVFASGTLQGGVLEGSLAIRGSGDPKLVQERVWLLLRRVQQLGVREIRGDILLDRGAFMVPETSPAEFDGDPSRPYNVRPDALMLNYKAVVLGFVPDPARGQALVTVDPPLAGYAVDASVPLSAGPCDDWRGALKASTGDPARLRFAGAYPGACGEKTWPLAHPDPKGFNARLVEQLWRELGGKLAGSVREGTVPAGARLLFEQASPPLLEVVREINKFSNNVMAEQLFLSLPLAARSLPAGASVRPEDAREHLRRWLRDRLGEEATKDVVIDNGSGLSRETRVSAALLARLLQQAWSSPVMSELMGSLPISGTDGTLRRSTATAGRAHLKTGSLRDVAAVAGYVLSNSGRRYVLVAVLNHPNAGAGRPALDALVQWTIRDTPAR</sequence>
<evidence type="ECO:0000256" key="3">
    <source>
        <dbReference type="SAM" id="SignalP"/>
    </source>
</evidence>
<dbReference type="AlphaFoldDB" id="A0A940YSZ3"/>
<dbReference type="NCBIfam" id="TIGR00666">
    <property type="entry name" value="PBP4"/>
    <property type="match status" value="1"/>
</dbReference>
<dbReference type="InterPro" id="IPR000667">
    <property type="entry name" value="Peptidase_S13"/>
</dbReference>
<evidence type="ECO:0000313" key="4">
    <source>
        <dbReference type="EMBL" id="MBQ0961891.1"/>
    </source>
</evidence>
<dbReference type="GO" id="GO:0000270">
    <property type="term" value="P:peptidoglycan metabolic process"/>
    <property type="evidence" value="ECO:0007669"/>
    <property type="project" value="TreeGrafter"/>
</dbReference>
<gene>
    <name evidence="4" type="primary">dacB</name>
    <name evidence="4" type="ORF">KAK06_23340</name>
</gene>
<protein>
    <submittedName>
        <fullName evidence="4">D-alanyl-D-alanine carboxypeptidase/D-alanyl-D-alanine-endopeptidase</fullName>
        <ecNumber evidence="4">3.4.16.4</ecNumber>
    </submittedName>
</protein>
<dbReference type="Proteomes" id="UP000678374">
    <property type="component" value="Unassembled WGS sequence"/>
</dbReference>
<proteinExistence type="inferred from homology"/>
<comment type="similarity">
    <text evidence="1">Belongs to the peptidase S13 family.</text>
</comment>